<evidence type="ECO:0000256" key="1">
    <source>
        <dbReference type="SAM" id="Phobius"/>
    </source>
</evidence>
<sequence>MPYPTLDEISDFPTTIQTKHLRRSYSYQGSGVRRNLGKIARSIIVAPHQRTHPLYPYSSLNYLRSLPSAPLFSFPFFLVWLPLNFFSFFLPRNLVSLFHGPMVQCYDMVHTSYACLEPPGTTIRHLRHVKPLLSQNTQLACQTRKTKLASTRGVAGFHKKAWLSQKQNTKQRR</sequence>
<feature type="transmembrane region" description="Helical" evidence="1">
    <location>
        <begin position="71"/>
        <end position="90"/>
    </location>
</feature>
<dbReference type="AlphaFoldDB" id="A0A3N2Q5K4"/>
<protein>
    <submittedName>
        <fullName evidence="2">Uncharacterized protein</fullName>
    </submittedName>
</protein>
<keyword evidence="1" id="KW-0472">Membrane</keyword>
<reference evidence="2 3" key="1">
    <citation type="journal article" date="2018" name="Mol. Ecol.">
        <title>The obligate alkalophilic soda-lake fungus Sodiomyces alkalinus has shifted to a protein diet.</title>
        <authorList>
            <person name="Grum-Grzhimaylo A.A."/>
            <person name="Falkoski D.L."/>
            <person name="van den Heuvel J."/>
            <person name="Valero-Jimenez C.A."/>
            <person name="Min B."/>
            <person name="Choi I.G."/>
            <person name="Lipzen A."/>
            <person name="Daum C.G."/>
            <person name="Aanen D.K."/>
            <person name="Tsang A."/>
            <person name="Henrissat B."/>
            <person name="Bilanenko E.N."/>
            <person name="de Vries R.P."/>
            <person name="van Kan J.A.L."/>
            <person name="Grigoriev I.V."/>
            <person name="Debets A.J.M."/>
        </authorList>
    </citation>
    <scope>NUCLEOTIDE SEQUENCE [LARGE SCALE GENOMIC DNA]</scope>
    <source>
        <strain evidence="2 3">F11</strain>
    </source>
</reference>
<evidence type="ECO:0000313" key="3">
    <source>
        <dbReference type="Proteomes" id="UP000272025"/>
    </source>
</evidence>
<accession>A0A3N2Q5K4</accession>
<dbReference type="GeneID" id="39583861"/>
<organism evidence="2 3">
    <name type="scientific">Sodiomyces alkalinus (strain CBS 110278 / VKM F-3762 / F11)</name>
    <name type="common">Alkaliphilic filamentous fungus</name>
    <dbReference type="NCBI Taxonomy" id="1314773"/>
    <lineage>
        <taxon>Eukaryota</taxon>
        <taxon>Fungi</taxon>
        <taxon>Dikarya</taxon>
        <taxon>Ascomycota</taxon>
        <taxon>Pezizomycotina</taxon>
        <taxon>Sordariomycetes</taxon>
        <taxon>Hypocreomycetidae</taxon>
        <taxon>Glomerellales</taxon>
        <taxon>Plectosphaerellaceae</taxon>
        <taxon>Sodiomyces</taxon>
    </lineage>
</organism>
<dbReference type="EMBL" id="ML119051">
    <property type="protein sequence ID" value="ROT41976.1"/>
    <property type="molecule type" value="Genomic_DNA"/>
</dbReference>
<keyword evidence="3" id="KW-1185">Reference proteome</keyword>
<proteinExistence type="predicted"/>
<keyword evidence="1" id="KW-0812">Transmembrane</keyword>
<evidence type="ECO:0000313" key="2">
    <source>
        <dbReference type="EMBL" id="ROT41976.1"/>
    </source>
</evidence>
<keyword evidence="1" id="KW-1133">Transmembrane helix</keyword>
<gene>
    <name evidence="2" type="ORF">SODALDRAFT_4520</name>
</gene>
<dbReference type="RefSeq" id="XP_028469782.1">
    <property type="nucleotide sequence ID" value="XM_028615384.1"/>
</dbReference>
<name>A0A3N2Q5K4_SODAK</name>
<dbReference type="Proteomes" id="UP000272025">
    <property type="component" value="Unassembled WGS sequence"/>
</dbReference>